<evidence type="ECO:0000256" key="10">
    <source>
        <dbReference type="ARBA" id="ARBA00023077"/>
    </source>
</evidence>
<keyword evidence="5" id="KW-0410">Iron transport</keyword>
<keyword evidence="7 15" id="KW-0732">Signal</keyword>
<comment type="similarity">
    <text evidence="2 14">Belongs to the TonB-dependent receptor family.</text>
</comment>
<evidence type="ECO:0000256" key="11">
    <source>
        <dbReference type="ARBA" id="ARBA00023136"/>
    </source>
</evidence>
<dbReference type="InterPro" id="IPR039426">
    <property type="entry name" value="TonB-dep_rcpt-like"/>
</dbReference>
<dbReference type="GO" id="GO:0015344">
    <property type="term" value="F:siderophore uptake transmembrane transporter activity"/>
    <property type="evidence" value="ECO:0007669"/>
    <property type="project" value="TreeGrafter"/>
</dbReference>
<organism evidence="18 19">
    <name type="scientific">Sapientia aquatica</name>
    <dbReference type="NCBI Taxonomy" id="1549640"/>
    <lineage>
        <taxon>Bacteria</taxon>
        <taxon>Pseudomonadati</taxon>
        <taxon>Pseudomonadota</taxon>
        <taxon>Betaproteobacteria</taxon>
        <taxon>Burkholderiales</taxon>
        <taxon>Oxalobacteraceae</taxon>
        <taxon>Sapientia</taxon>
    </lineage>
</organism>
<dbReference type="Pfam" id="PF07715">
    <property type="entry name" value="Plug"/>
    <property type="match status" value="1"/>
</dbReference>
<dbReference type="Pfam" id="PF00593">
    <property type="entry name" value="TonB_dep_Rec_b-barrel"/>
    <property type="match status" value="1"/>
</dbReference>
<dbReference type="GO" id="GO:0009279">
    <property type="term" value="C:cell outer membrane"/>
    <property type="evidence" value="ECO:0007669"/>
    <property type="project" value="UniProtKB-SubCell"/>
</dbReference>
<dbReference type="PANTHER" id="PTHR32552:SF89">
    <property type="entry name" value="CATECHOLATE SIDEROPHORE RECEPTOR FIU"/>
    <property type="match status" value="1"/>
</dbReference>
<gene>
    <name evidence="18" type="ORF">E2I14_13290</name>
</gene>
<evidence type="ECO:0000259" key="17">
    <source>
        <dbReference type="Pfam" id="PF07715"/>
    </source>
</evidence>
<dbReference type="AlphaFoldDB" id="A0A4R5VYA4"/>
<dbReference type="InterPro" id="IPR036942">
    <property type="entry name" value="Beta-barrel_TonB_sf"/>
</dbReference>
<evidence type="ECO:0000259" key="16">
    <source>
        <dbReference type="Pfam" id="PF00593"/>
    </source>
</evidence>
<evidence type="ECO:0000256" key="15">
    <source>
        <dbReference type="SAM" id="SignalP"/>
    </source>
</evidence>
<dbReference type="EMBL" id="SMYL01000007">
    <property type="protein sequence ID" value="TDK64417.1"/>
    <property type="molecule type" value="Genomic_DNA"/>
</dbReference>
<evidence type="ECO:0000256" key="2">
    <source>
        <dbReference type="ARBA" id="ARBA00009810"/>
    </source>
</evidence>
<evidence type="ECO:0000256" key="6">
    <source>
        <dbReference type="ARBA" id="ARBA00022692"/>
    </source>
</evidence>
<feature type="chain" id="PRO_5020810424" evidence="15">
    <location>
        <begin position="26"/>
        <end position="825"/>
    </location>
</feature>
<protein>
    <submittedName>
        <fullName evidence="18">TonB-dependent receptor</fullName>
    </submittedName>
</protein>
<keyword evidence="19" id="KW-1185">Reference proteome</keyword>
<evidence type="ECO:0000256" key="14">
    <source>
        <dbReference type="RuleBase" id="RU003357"/>
    </source>
</evidence>
<evidence type="ECO:0000313" key="18">
    <source>
        <dbReference type="EMBL" id="TDK64417.1"/>
    </source>
</evidence>
<feature type="domain" description="TonB-dependent receptor plug" evidence="17">
    <location>
        <begin position="61"/>
        <end position="168"/>
    </location>
</feature>
<keyword evidence="10 14" id="KW-0798">TonB box</keyword>
<feature type="signal peptide" evidence="15">
    <location>
        <begin position="1"/>
        <end position="25"/>
    </location>
</feature>
<keyword evidence="11 14" id="KW-0472">Membrane</keyword>
<evidence type="ECO:0000256" key="1">
    <source>
        <dbReference type="ARBA" id="ARBA00004571"/>
    </source>
</evidence>
<evidence type="ECO:0000256" key="9">
    <source>
        <dbReference type="ARBA" id="ARBA00023065"/>
    </source>
</evidence>
<dbReference type="InterPro" id="IPR000531">
    <property type="entry name" value="Beta-barrel_TonB"/>
</dbReference>
<keyword evidence="6" id="KW-0812">Transmembrane</keyword>
<comment type="caution">
    <text evidence="18">The sequence shown here is derived from an EMBL/GenBank/DDBJ whole genome shotgun (WGS) entry which is preliminary data.</text>
</comment>
<sequence>MQRHYKFVLSNITIAILALSNQAHAQDQSANPAALSKSADSQAEVQQIVVTGSAQGRGIRKIDAPYSITTASEEQIKEANPLSTADLFKIVPGVYAETSGGQTGPNIEVAGFPGGGDAPYVTIQLNGAPIYPAPTLSFMDNSSLFRLDDTIDHMEALVSGPNTVLSNGQPGATMNFVLKTGENGDEGLFRATVGTGNERRYDGFLGGKISEGWYATIGGFYRTDEGVRNSQFPTDDGYQLTGTLTHKLDEGKITIYGRTVNDKNLFFTAIPVTANSAGVPTGAFPGFNPLTGSLYGNETRFFTLQTGPGQSQNIDMSNGRGINLHTFGVDFTQKISGWDVSNKLNFVSGDVQTNAFFTGGVPQTMNSYIANAITNANKNTAAVAAGGLATTGSATYSDGSGTVAGNQQVLDAGAWYVDKQIRSTTDELKFSKELIKDHTFTFGTFLANYSSHDIWYLGNSTLMTATTNPKTINVALNNGAIISNKGNDGPTFYSVNDSYTGQKTAFFVADQWKINPALTLDAGLRSERQTINATLENISSQNIDTNPLHLYNQNTSVLNGTYQSVQQNDNATSFTVGAGYKLDKDLNIYARINSGHLMPQFDDIRGDAGSSVTAPVQGIHTYEVGIKSVGPVLSLYGSVFHKVFTGIQDSQILSSGQTIWYNYGSVTNGALFEGAWRPLTNLQLAFSGDYEDGKYSGFQGIDSSIGHSDNGNQLQRQPKFQARLTPSYRVPMDWGSIKLYSTYSYIGQRYSDIQNQQVLPAYHTLDGGIVAEVGDKLEFRVSGTNLTNTFGLTEGDNRILGTTSGVVMARPIFGRAIEASVAYRF</sequence>
<reference evidence="18 19" key="1">
    <citation type="submission" date="2019-03" db="EMBL/GenBank/DDBJ databases">
        <title>Sapientia aquatica gen. nov., sp. nov., isolated from a crater lake.</title>
        <authorList>
            <person name="Felfoldi T."/>
            <person name="Szabo A."/>
            <person name="Toth E."/>
            <person name="Schumann P."/>
            <person name="Keki Z."/>
            <person name="Marialigeti K."/>
            <person name="Mathe I."/>
        </authorList>
    </citation>
    <scope>NUCLEOTIDE SEQUENCE [LARGE SCALE GENOMIC DNA]</scope>
    <source>
        <strain evidence="18 19">SA-152</strain>
    </source>
</reference>
<dbReference type="OrthoDB" id="7386960at2"/>
<keyword evidence="4" id="KW-1134">Transmembrane beta strand</keyword>
<evidence type="ECO:0000256" key="12">
    <source>
        <dbReference type="ARBA" id="ARBA00023170"/>
    </source>
</evidence>
<proteinExistence type="inferred from homology"/>
<dbReference type="InterPro" id="IPR012910">
    <property type="entry name" value="Plug_dom"/>
</dbReference>
<dbReference type="RefSeq" id="WP_133329323.1">
    <property type="nucleotide sequence ID" value="NZ_SMYL01000007.1"/>
</dbReference>
<evidence type="ECO:0000256" key="4">
    <source>
        <dbReference type="ARBA" id="ARBA00022452"/>
    </source>
</evidence>
<keyword evidence="9" id="KW-0406">Ion transport</keyword>
<evidence type="ECO:0000256" key="3">
    <source>
        <dbReference type="ARBA" id="ARBA00022448"/>
    </source>
</evidence>
<evidence type="ECO:0000256" key="8">
    <source>
        <dbReference type="ARBA" id="ARBA00023004"/>
    </source>
</evidence>
<dbReference type="Gene3D" id="2.40.170.20">
    <property type="entry name" value="TonB-dependent receptor, beta-barrel domain"/>
    <property type="match status" value="1"/>
</dbReference>
<keyword evidence="12 18" id="KW-0675">Receptor</keyword>
<evidence type="ECO:0000256" key="5">
    <source>
        <dbReference type="ARBA" id="ARBA00022496"/>
    </source>
</evidence>
<keyword evidence="3" id="KW-0813">Transport</keyword>
<accession>A0A4R5VYA4</accession>
<comment type="subcellular location">
    <subcellularLocation>
        <location evidence="1">Cell outer membrane</location>
        <topology evidence="1">Multi-pass membrane protein</topology>
    </subcellularLocation>
</comment>
<evidence type="ECO:0000256" key="13">
    <source>
        <dbReference type="ARBA" id="ARBA00023237"/>
    </source>
</evidence>
<dbReference type="Proteomes" id="UP000294829">
    <property type="component" value="Unassembled WGS sequence"/>
</dbReference>
<evidence type="ECO:0000313" key="19">
    <source>
        <dbReference type="Proteomes" id="UP000294829"/>
    </source>
</evidence>
<dbReference type="Gene3D" id="2.170.130.10">
    <property type="entry name" value="TonB-dependent receptor, plug domain"/>
    <property type="match status" value="1"/>
</dbReference>
<feature type="domain" description="TonB-dependent receptor-like beta-barrel" evidence="16">
    <location>
        <begin position="329"/>
        <end position="786"/>
    </location>
</feature>
<dbReference type="PANTHER" id="PTHR32552">
    <property type="entry name" value="FERRICHROME IRON RECEPTOR-RELATED"/>
    <property type="match status" value="1"/>
</dbReference>
<dbReference type="InterPro" id="IPR037066">
    <property type="entry name" value="Plug_dom_sf"/>
</dbReference>
<keyword evidence="8" id="KW-0408">Iron</keyword>
<dbReference type="SUPFAM" id="SSF56935">
    <property type="entry name" value="Porins"/>
    <property type="match status" value="1"/>
</dbReference>
<keyword evidence="13" id="KW-0998">Cell outer membrane</keyword>
<name>A0A4R5VYA4_9BURK</name>
<evidence type="ECO:0000256" key="7">
    <source>
        <dbReference type="ARBA" id="ARBA00022729"/>
    </source>
</evidence>